<dbReference type="STRING" id="568069.A0A1J1IL49"/>
<evidence type="ECO:0000313" key="3">
    <source>
        <dbReference type="Proteomes" id="UP000183832"/>
    </source>
</evidence>
<accession>A0A1J1IL49</accession>
<gene>
    <name evidence="2" type="ORF">CLUMA_CG013114</name>
</gene>
<protein>
    <submittedName>
        <fullName evidence="2">CLUMA_CG013114, isoform A</fullName>
    </submittedName>
</protein>
<reference evidence="2 3" key="1">
    <citation type="submission" date="2015-04" db="EMBL/GenBank/DDBJ databases">
        <authorList>
            <person name="Syromyatnikov M.Y."/>
            <person name="Popov V.N."/>
        </authorList>
    </citation>
    <scope>NUCLEOTIDE SEQUENCE [LARGE SCALE GENOMIC DNA]</scope>
</reference>
<proteinExistence type="predicted"/>
<dbReference type="Proteomes" id="UP000183832">
    <property type="component" value="Unassembled WGS sequence"/>
</dbReference>
<dbReference type="EMBL" id="CVRI01000053">
    <property type="protein sequence ID" value="CRK99806.1"/>
    <property type="molecule type" value="Genomic_DNA"/>
</dbReference>
<evidence type="ECO:0000256" key="1">
    <source>
        <dbReference type="SAM" id="SignalP"/>
    </source>
</evidence>
<dbReference type="AlphaFoldDB" id="A0A1J1IL49"/>
<feature type="signal peptide" evidence="1">
    <location>
        <begin position="1"/>
        <end position="19"/>
    </location>
</feature>
<name>A0A1J1IL49_9DIPT</name>
<keyword evidence="1" id="KW-0732">Signal</keyword>
<organism evidence="2 3">
    <name type="scientific">Clunio marinus</name>
    <dbReference type="NCBI Taxonomy" id="568069"/>
    <lineage>
        <taxon>Eukaryota</taxon>
        <taxon>Metazoa</taxon>
        <taxon>Ecdysozoa</taxon>
        <taxon>Arthropoda</taxon>
        <taxon>Hexapoda</taxon>
        <taxon>Insecta</taxon>
        <taxon>Pterygota</taxon>
        <taxon>Neoptera</taxon>
        <taxon>Endopterygota</taxon>
        <taxon>Diptera</taxon>
        <taxon>Nematocera</taxon>
        <taxon>Chironomoidea</taxon>
        <taxon>Chironomidae</taxon>
        <taxon>Clunio</taxon>
    </lineage>
</organism>
<sequence>MEISMKVFIFIVLVNIVQALPAQINEEINSKDVNTKDTAVDQTQLSFGNTDGYKNTLFEVEEPLESVDDPSEELVRSKRFKKFGYGGGYGRGFGGGYGGGYGGHRGFGGGHGGYGGFKGNGFGGGFGKFKHFG</sequence>
<feature type="chain" id="PRO_5012678606" evidence="1">
    <location>
        <begin position="20"/>
        <end position="133"/>
    </location>
</feature>
<evidence type="ECO:0000313" key="2">
    <source>
        <dbReference type="EMBL" id="CRK99806.1"/>
    </source>
</evidence>
<keyword evidence="3" id="KW-1185">Reference proteome</keyword>